<dbReference type="AlphaFoldDB" id="A0AAW1BTL4"/>
<proteinExistence type="predicted"/>
<feature type="region of interest" description="Disordered" evidence="1">
    <location>
        <begin position="73"/>
        <end position="135"/>
    </location>
</feature>
<dbReference type="InterPro" id="IPR050169">
    <property type="entry name" value="Krueppel_C2H2_ZnF"/>
</dbReference>
<dbReference type="Proteomes" id="UP001474421">
    <property type="component" value="Unassembled WGS sequence"/>
</dbReference>
<name>A0AAW1BTL4_CROAD</name>
<protein>
    <submittedName>
        <fullName evidence="3">Zinc finger protein</fullName>
    </submittedName>
</protein>
<feature type="domain" description="KRAB" evidence="2">
    <location>
        <begin position="11"/>
        <end position="82"/>
    </location>
</feature>
<dbReference type="InterPro" id="IPR001909">
    <property type="entry name" value="KRAB"/>
</dbReference>
<dbReference type="EMBL" id="JAOTOJ010000002">
    <property type="protein sequence ID" value="KAK9405323.1"/>
    <property type="molecule type" value="Genomic_DNA"/>
</dbReference>
<accession>A0AAW1BTL4</accession>
<organism evidence="3 4">
    <name type="scientific">Crotalus adamanteus</name>
    <name type="common">Eastern diamondback rattlesnake</name>
    <dbReference type="NCBI Taxonomy" id="8729"/>
    <lineage>
        <taxon>Eukaryota</taxon>
        <taxon>Metazoa</taxon>
        <taxon>Chordata</taxon>
        <taxon>Craniata</taxon>
        <taxon>Vertebrata</taxon>
        <taxon>Euteleostomi</taxon>
        <taxon>Lepidosauria</taxon>
        <taxon>Squamata</taxon>
        <taxon>Bifurcata</taxon>
        <taxon>Unidentata</taxon>
        <taxon>Episquamata</taxon>
        <taxon>Toxicofera</taxon>
        <taxon>Serpentes</taxon>
        <taxon>Colubroidea</taxon>
        <taxon>Viperidae</taxon>
        <taxon>Crotalinae</taxon>
        <taxon>Crotalus</taxon>
    </lineage>
</organism>
<dbReference type="PANTHER" id="PTHR23232">
    <property type="entry name" value="KRAB DOMAIN C2H2 ZINC FINGER"/>
    <property type="match status" value="1"/>
</dbReference>
<comment type="caution">
    <text evidence="3">The sequence shown here is derived from an EMBL/GenBank/DDBJ whole genome shotgun (WGS) entry which is preliminary data.</text>
</comment>
<keyword evidence="4" id="KW-1185">Reference proteome</keyword>
<dbReference type="Gene3D" id="6.10.140.140">
    <property type="match status" value="1"/>
</dbReference>
<reference evidence="3 4" key="1">
    <citation type="journal article" date="2024" name="Proc. Natl. Acad. Sci. U.S.A.">
        <title>The genetic regulatory architecture and epigenomic basis for age-related changes in rattlesnake venom.</title>
        <authorList>
            <person name="Hogan M.P."/>
            <person name="Holding M.L."/>
            <person name="Nystrom G.S."/>
            <person name="Colston T.J."/>
            <person name="Bartlett D.A."/>
            <person name="Mason A.J."/>
            <person name="Ellsworth S.A."/>
            <person name="Rautsaw R.M."/>
            <person name="Lawrence K.C."/>
            <person name="Strickland J.L."/>
            <person name="He B."/>
            <person name="Fraser P."/>
            <person name="Margres M.J."/>
            <person name="Gilbert D.M."/>
            <person name="Gibbs H.L."/>
            <person name="Parkinson C.L."/>
            <person name="Rokyta D.R."/>
        </authorList>
    </citation>
    <scope>NUCLEOTIDE SEQUENCE [LARGE SCALE GENOMIC DNA]</scope>
    <source>
        <strain evidence="3">DRR0105</strain>
    </source>
</reference>
<dbReference type="SUPFAM" id="SSF109640">
    <property type="entry name" value="KRAB domain (Kruppel-associated box)"/>
    <property type="match status" value="1"/>
</dbReference>
<dbReference type="PROSITE" id="PS50805">
    <property type="entry name" value="KRAB"/>
    <property type="match status" value="1"/>
</dbReference>
<evidence type="ECO:0000256" key="1">
    <source>
        <dbReference type="SAM" id="MobiDB-lite"/>
    </source>
</evidence>
<sequence>MFEPPNEEGLVSFEEVAVYFSEEEWSWLDPDQKALHWEVMMENYRNVASLVQDSCELFQVIKVEDGMEESAIQTELENHERNQSKNWNPGSSSSIDAPMQDFLDSHPGQGEAPGGPDPPQSGLPPEGERSGAASPAASFPVLLAARGSSALRLAGLLGAGGGEEGAGQVAVLHCGDQRS</sequence>
<dbReference type="InterPro" id="IPR036051">
    <property type="entry name" value="KRAB_dom_sf"/>
</dbReference>
<feature type="compositionally biased region" description="Polar residues" evidence="1">
    <location>
        <begin position="84"/>
        <end position="95"/>
    </location>
</feature>
<evidence type="ECO:0000313" key="3">
    <source>
        <dbReference type="EMBL" id="KAK9405323.1"/>
    </source>
</evidence>
<gene>
    <name evidence="3" type="ORF">NXF25_004097</name>
</gene>
<dbReference type="PANTHER" id="PTHR23232:SF142">
    <property type="entry name" value="GASTRULA ZINC FINGER PROTEIN XLCGF57.1-LIKE-RELATED"/>
    <property type="match status" value="1"/>
</dbReference>
<dbReference type="CDD" id="cd07765">
    <property type="entry name" value="KRAB_A-box"/>
    <property type="match status" value="1"/>
</dbReference>
<dbReference type="GO" id="GO:0006355">
    <property type="term" value="P:regulation of DNA-templated transcription"/>
    <property type="evidence" value="ECO:0007669"/>
    <property type="project" value="InterPro"/>
</dbReference>
<dbReference type="Pfam" id="PF01352">
    <property type="entry name" value="KRAB"/>
    <property type="match status" value="1"/>
</dbReference>
<evidence type="ECO:0000259" key="2">
    <source>
        <dbReference type="PROSITE" id="PS50805"/>
    </source>
</evidence>
<evidence type="ECO:0000313" key="4">
    <source>
        <dbReference type="Proteomes" id="UP001474421"/>
    </source>
</evidence>
<dbReference type="SMART" id="SM00349">
    <property type="entry name" value="KRAB"/>
    <property type="match status" value="1"/>
</dbReference>